<dbReference type="EMBL" id="PKMF04000093">
    <property type="protein sequence ID" value="KAK7850919.1"/>
    <property type="molecule type" value="Genomic_DNA"/>
</dbReference>
<protein>
    <submittedName>
        <fullName evidence="1">Uncharacterized protein</fullName>
    </submittedName>
</protein>
<proteinExistence type="predicted"/>
<organism evidence="1 2">
    <name type="scientific">Quercus suber</name>
    <name type="common">Cork oak</name>
    <dbReference type="NCBI Taxonomy" id="58331"/>
    <lineage>
        <taxon>Eukaryota</taxon>
        <taxon>Viridiplantae</taxon>
        <taxon>Streptophyta</taxon>
        <taxon>Embryophyta</taxon>
        <taxon>Tracheophyta</taxon>
        <taxon>Spermatophyta</taxon>
        <taxon>Magnoliopsida</taxon>
        <taxon>eudicotyledons</taxon>
        <taxon>Gunneridae</taxon>
        <taxon>Pentapetalae</taxon>
        <taxon>rosids</taxon>
        <taxon>fabids</taxon>
        <taxon>Fagales</taxon>
        <taxon>Fagaceae</taxon>
        <taxon>Quercus</taxon>
    </lineage>
</organism>
<sequence>MNKCIDEFLSLGWGTIEMLIVLISFDSDEEGILEAALGFPQWLKRKHVSSNSIITPEQLSIQPTTIQDFIILSLLTNRLHRLEFVHHSYLRALGHGNFRHQQYNVP</sequence>
<comment type="caution">
    <text evidence="1">The sequence shown here is derived from an EMBL/GenBank/DDBJ whole genome shotgun (WGS) entry which is preliminary data.</text>
</comment>
<keyword evidence="2" id="KW-1185">Reference proteome</keyword>
<accession>A0AAW0LJ26</accession>
<evidence type="ECO:0000313" key="1">
    <source>
        <dbReference type="EMBL" id="KAK7850919.1"/>
    </source>
</evidence>
<gene>
    <name evidence="1" type="ORF">CFP56_043346</name>
</gene>
<reference evidence="1 2" key="1">
    <citation type="journal article" date="2018" name="Sci. Data">
        <title>The draft genome sequence of cork oak.</title>
        <authorList>
            <person name="Ramos A.M."/>
            <person name="Usie A."/>
            <person name="Barbosa P."/>
            <person name="Barros P.M."/>
            <person name="Capote T."/>
            <person name="Chaves I."/>
            <person name="Simoes F."/>
            <person name="Abreu I."/>
            <person name="Carrasquinho I."/>
            <person name="Faro C."/>
            <person name="Guimaraes J.B."/>
            <person name="Mendonca D."/>
            <person name="Nobrega F."/>
            <person name="Rodrigues L."/>
            <person name="Saibo N.J.M."/>
            <person name="Varela M.C."/>
            <person name="Egas C."/>
            <person name="Matos J."/>
            <person name="Miguel C.M."/>
            <person name="Oliveira M.M."/>
            <person name="Ricardo C.P."/>
            <person name="Goncalves S."/>
        </authorList>
    </citation>
    <scope>NUCLEOTIDE SEQUENCE [LARGE SCALE GENOMIC DNA]</scope>
    <source>
        <strain evidence="2">cv. HL8</strain>
    </source>
</reference>
<dbReference type="AlphaFoldDB" id="A0AAW0LJ26"/>
<evidence type="ECO:0000313" key="2">
    <source>
        <dbReference type="Proteomes" id="UP000237347"/>
    </source>
</evidence>
<dbReference type="Proteomes" id="UP000237347">
    <property type="component" value="Unassembled WGS sequence"/>
</dbReference>
<name>A0AAW0LJ26_QUESU</name>